<accession>A0A1G9D0M8</accession>
<dbReference type="GO" id="GO:0003958">
    <property type="term" value="F:NADPH-hemoprotein reductase activity"/>
    <property type="evidence" value="ECO:0007669"/>
    <property type="project" value="UniProtKB-EC"/>
</dbReference>
<dbReference type="InterPro" id="IPR001094">
    <property type="entry name" value="Flavdoxin-like"/>
</dbReference>
<dbReference type="GO" id="GO:0005829">
    <property type="term" value="C:cytosol"/>
    <property type="evidence" value="ECO:0007669"/>
    <property type="project" value="TreeGrafter"/>
</dbReference>
<evidence type="ECO:0000259" key="7">
    <source>
        <dbReference type="PROSITE" id="PS51384"/>
    </source>
</evidence>
<keyword evidence="9" id="KW-1185">Reference proteome</keyword>
<dbReference type="InterPro" id="IPR017927">
    <property type="entry name" value="FAD-bd_FR_type"/>
</dbReference>
<keyword evidence="5" id="KW-0812">Transmembrane</keyword>
<dbReference type="PRINTS" id="PR00369">
    <property type="entry name" value="FLAVODOXIN"/>
</dbReference>
<dbReference type="Gene3D" id="3.40.50.360">
    <property type="match status" value="1"/>
</dbReference>
<dbReference type="CDD" id="cd06200">
    <property type="entry name" value="SiR_like1"/>
    <property type="match status" value="1"/>
</dbReference>
<dbReference type="PROSITE" id="PS50902">
    <property type="entry name" value="FLAVODOXIN_LIKE"/>
    <property type="match status" value="1"/>
</dbReference>
<dbReference type="AlphaFoldDB" id="A0A1G9D0M8"/>
<evidence type="ECO:0000256" key="4">
    <source>
        <dbReference type="ARBA" id="ARBA00023797"/>
    </source>
</evidence>
<dbReference type="PROSITE" id="PS51384">
    <property type="entry name" value="FAD_FR"/>
    <property type="match status" value="1"/>
</dbReference>
<dbReference type="Gene3D" id="3.40.50.80">
    <property type="entry name" value="Nucleotide-binding domain of ferredoxin-NADP reductase (FNR) module"/>
    <property type="match status" value="1"/>
</dbReference>
<dbReference type="EC" id="1.6.2.4" evidence="4"/>
<keyword evidence="3" id="KW-0249">Electron transport</keyword>
<dbReference type="RefSeq" id="WP_091471727.1">
    <property type="nucleotide sequence ID" value="NZ_FNFX01000003.1"/>
</dbReference>
<dbReference type="GO" id="GO:0010181">
    <property type="term" value="F:FMN binding"/>
    <property type="evidence" value="ECO:0007669"/>
    <property type="project" value="InterPro"/>
</dbReference>
<feature type="domain" description="Flavodoxin-like" evidence="6">
    <location>
        <begin position="47"/>
        <end position="184"/>
    </location>
</feature>
<feature type="transmembrane region" description="Helical" evidence="5">
    <location>
        <begin position="6"/>
        <end position="23"/>
    </location>
</feature>
<evidence type="ECO:0000313" key="8">
    <source>
        <dbReference type="EMBL" id="SDK57393.1"/>
    </source>
</evidence>
<dbReference type="InterPro" id="IPR039261">
    <property type="entry name" value="FNR_nucleotide-bd"/>
</dbReference>
<evidence type="ECO:0000256" key="1">
    <source>
        <dbReference type="ARBA" id="ARBA00022630"/>
    </source>
</evidence>
<dbReference type="GO" id="GO:0050660">
    <property type="term" value="F:flavin adenine dinucleotide binding"/>
    <property type="evidence" value="ECO:0007669"/>
    <property type="project" value="TreeGrafter"/>
</dbReference>
<protein>
    <recommendedName>
        <fullName evidence="4">NADPH--hemoprotein reductase</fullName>
        <ecNumber evidence="4">1.6.2.4</ecNumber>
    </recommendedName>
</protein>
<dbReference type="SUPFAM" id="SSF52218">
    <property type="entry name" value="Flavoproteins"/>
    <property type="match status" value="1"/>
</dbReference>
<dbReference type="Gene3D" id="2.40.30.10">
    <property type="entry name" value="Translation factors"/>
    <property type="match status" value="2"/>
</dbReference>
<evidence type="ECO:0000256" key="2">
    <source>
        <dbReference type="ARBA" id="ARBA00022643"/>
    </source>
</evidence>
<dbReference type="InterPro" id="IPR008254">
    <property type="entry name" value="Flavodoxin/NO_synth"/>
</dbReference>
<evidence type="ECO:0000256" key="3">
    <source>
        <dbReference type="ARBA" id="ARBA00022982"/>
    </source>
</evidence>
<keyword evidence="5" id="KW-0472">Membrane</keyword>
<keyword evidence="1" id="KW-0285">Flavoprotein</keyword>
<dbReference type="SUPFAM" id="SSF63380">
    <property type="entry name" value="Riboflavin synthase domain-like"/>
    <property type="match status" value="1"/>
</dbReference>
<dbReference type="PRINTS" id="PR00371">
    <property type="entry name" value="FPNCR"/>
</dbReference>
<dbReference type="STRING" id="492660.SAMN05192566_1718"/>
<dbReference type="OrthoDB" id="7376058at2"/>
<dbReference type="Gene3D" id="1.20.990.10">
    <property type="entry name" value="NADPH-cytochrome p450 Reductase, Chain A, domain 3"/>
    <property type="match status" value="1"/>
</dbReference>
<dbReference type="Pfam" id="PF00175">
    <property type="entry name" value="NAD_binding_1"/>
    <property type="match status" value="1"/>
</dbReference>
<feature type="domain" description="FAD-binding FR-type" evidence="7">
    <location>
        <begin position="198"/>
        <end position="367"/>
    </location>
</feature>
<dbReference type="InterPro" id="IPR029039">
    <property type="entry name" value="Flavoprotein-like_sf"/>
</dbReference>
<organism evidence="8 9">
    <name type="scientific">Methylophilus rhizosphaerae</name>
    <dbReference type="NCBI Taxonomy" id="492660"/>
    <lineage>
        <taxon>Bacteria</taxon>
        <taxon>Pseudomonadati</taxon>
        <taxon>Pseudomonadota</taxon>
        <taxon>Betaproteobacteria</taxon>
        <taxon>Nitrosomonadales</taxon>
        <taxon>Methylophilaceae</taxon>
        <taxon>Methylophilus</taxon>
    </lineage>
</organism>
<reference evidence="9" key="1">
    <citation type="submission" date="2016-10" db="EMBL/GenBank/DDBJ databases">
        <authorList>
            <person name="Varghese N."/>
            <person name="Submissions S."/>
        </authorList>
    </citation>
    <scope>NUCLEOTIDE SEQUENCE [LARGE SCALE GENOMIC DNA]</scope>
    <source>
        <strain evidence="9">CBMB127</strain>
    </source>
</reference>
<keyword evidence="3" id="KW-0813">Transport</keyword>
<gene>
    <name evidence="8" type="ORF">SAMN05192566_1718</name>
</gene>
<dbReference type="SUPFAM" id="SSF52343">
    <property type="entry name" value="Ferredoxin reductase-like, C-terminal NADP-linked domain"/>
    <property type="match status" value="1"/>
</dbReference>
<dbReference type="Proteomes" id="UP000198629">
    <property type="component" value="Unassembled WGS sequence"/>
</dbReference>
<evidence type="ECO:0000256" key="5">
    <source>
        <dbReference type="SAM" id="Phobius"/>
    </source>
</evidence>
<dbReference type="Pfam" id="PF00258">
    <property type="entry name" value="Flavodoxin_1"/>
    <property type="match status" value="1"/>
</dbReference>
<dbReference type="EMBL" id="FNFX01000003">
    <property type="protein sequence ID" value="SDK57393.1"/>
    <property type="molecule type" value="Genomic_DNA"/>
</dbReference>
<evidence type="ECO:0000259" key="6">
    <source>
        <dbReference type="PROSITE" id="PS50902"/>
    </source>
</evidence>
<dbReference type="InterPro" id="IPR001709">
    <property type="entry name" value="Flavoprot_Pyr_Nucl_cyt_Rdtase"/>
</dbReference>
<name>A0A1G9D0M8_9PROT</name>
<dbReference type="PANTHER" id="PTHR19384">
    <property type="entry name" value="NITRIC OXIDE SYNTHASE-RELATED"/>
    <property type="match status" value="1"/>
</dbReference>
<dbReference type="InterPro" id="IPR023173">
    <property type="entry name" value="NADPH_Cyt_P450_Rdtase_alpha"/>
</dbReference>
<keyword evidence="2" id="KW-0288">FMN</keyword>
<dbReference type="InterPro" id="IPR017938">
    <property type="entry name" value="Riboflavin_synthase-like_b-brl"/>
</dbReference>
<dbReference type="InterPro" id="IPR001433">
    <property type="entry name" value="OxRdtase_FAD/NAD-bd"/>
</dbReference>
<dbReference type="PANTHER" id="PTHR19384:SF17">
    <property type="entry name" value="NADPH--CYTOCHROME P450 REDUCTASE"/>
    <property type="match status" value="1"/>
</dbReference>
<sequence>MTHTSKALGIIFLYLLFCTWIFWRHQKKNMASGTGQTDNRLRDHNSLLVAYASQTGHAEALARKTAESLKSAGVDTEILPLSAMEAATLQTFNRILFVASTTGEGDAPNNAADFQQSVMQSDIKLPHLQYGILALGDSGYSFFCGFGHALDAWLQHAHAMPLFDLIEVDHLDDGALRHWQYQLGLLAHNTEMPDWEAPAYQPWSLTARILVNPGSAGAPVFHLTLSAQPSVMQWQAGDIAEVGPRNSPQAVAQFLATLPLDGNVPVNGEGLPLKEALLDKLLPHDEADWKMLSGLDAATIVQTLKRLPHREYSIASIPQDQQLELLVRQTHYPDGRLGIGSGWLTSYADIGNEVALRIRENSAFHAPATDMPLILIGNGTGIAGLRAHLKARIAQGHHRNMLIFGERNAAHDFYFQEELRQWQAQGVLTTLVTAFSRDQAERVYVQDKVKSLAGEIRQWVQQGAAIYVCGSASGMAPAVHQQLLEILGDATMATLTASARYRRDVY</sequence>
<keyword evidence="5" id="KW-1133">Transmembrane helix</keyword>
<evidence type="ECO:0000313" key="9">
    <source>
        <dbReference type="Proteomes" id="UP000198629"/>
    </source>
</evidence>
<proteinExistence type="predicted"/>